<proteinExistence type="predicted"/>
<evidence type="ECO:0000313" key="9">
    <source>
        <dbReference type="Proteomes" id="UP000583101"/>
    </source>
</evidence>
<keyword evidence="3 4" id="KW-0697">Rotamase</keyword>
<protein>
    <recommendedName>
        <fullName evidence="2 4">peptidylprolyl isomerase</fullName>
        <ecNumber evidence="2 4">5.2.1.8</ecNumber>
    </recommendedName>
</protein>
<reference evidence="7" key="2">
    <citation type="submission" date="2019-03" db="EMBL/GenBank/DDBJ databases">
        <authorList>
            <person name="Yan Y.-Q."/>
            <person name="Du Z.-J."/>
        </authorList>
    </citation>
    <scope>NUCLEOTIDE SEQUENCE</scope>
    <source>
        <strain evidence="7">PP-F2FG21</strain>
    </source>
</reference>
<evidence type="ECO:0000313" key="8">
    <source>
        <dbReference type="Proteomes" id="UP000297248"/>
    </source>
</evidence>
<dbReference type="Gene3D" id="3.10.50.40">
    <property type="match status" value="2"/>
</dbReference>
<dbReference type="GO" id="GO:0003755">
    <property type="term" value="F:peptidyl-prolyl cis-trans isomerase activity"/>
    <property type="evidence" value="ECO:0007669"/>
    <property type="project" value="UniProtKB-KW"/>
</dbReference>
<comment type="catalytic activity">
    <reaction evidence="1 4">
        <text>[protein]-peptidylproline (omega=180) = [protein]-peptidylproline (omega=0)</text>
        <dbReference type="Rhea" id="RHEA:16237"/>
        <dbReference type="Rhea" id="RHEA-COMP:10747"/>
        <dbReference type="Rhea" id="RHEA-COMP:10748"/>
        <dbReference type="ChEBI" id="CHEBI:83833"/>
        <dbReference type="ChEBI" id="CHEBI:83834"/>
        <dbReference type="EC" id="5.2.1.8"/>
    </reaction>
</comment>
<dbReference type="Proteomes" id="UP000583101">
    <property type="component" value="Unassembled WGS sequence"/>
</dbReference>
<name>A0A4Y8AK52_9SPHI</name>
<evidence type="ECO:0000256" key="3">
    <source>
        <dbReference type="ARBA" id="ARBA00023110"/>
    </source>
</evidence>
<dbReference type="EMBL" id="SNQG01000001">
    <property type="protein sequence ID" value="TEW69410.1"/>
    <property type="molecule type" value="Genomic_DNA"/>
</dbReference>
<comment type="caution">
    <text evidence="7">The sequence shown here is derived from an EMBL/GenBank/DDBJ whole genome shotgun (WGS) entry which is preliminary data.</text>
</comment>
<organism evidence="7 8">
    <name type="scientific">Mucilaginibacter phyllosphaerae</name>
    <dbReference type="NCBI Taxonomy" id="1812349"/>
    <lineage>
        <taxon>Bacteria</taxon>
        <taxon>Pseudomonadati</taxon>
        <taxon>Bacteroidota</taxon>
        <taxon>Sphingobacteriia</taxon>
        <taxon>Sphingobacteriales</taxon>
        <taxon>Sphingobacteriaceae</taxon>
        <taxon>Mucilaginibacter</taxon>
    </lineage>
</organism>
<dbReference type="PROSITE" id="PS51257">
    <property type="entry name" value="PROKAR_LIPOPROTEIN"/>
    <property type="match status" value="1"/>
</dbReference>
<feature type="domain" description="PPIase FKBP-type" evidence="5">
    <location>
        <begin position="224"/>
        <end position="308"/>
    </location>
</feature>
<reference evidence="7 8" key="1">
    <citation type="journal article" date="2016" name="Int. J. Syst. Evol. Microbiol.">
        <title>Proposal of Mucilaginibacter phyllosphaerae sp. nov. isolated from the phyllosphere of Galium album.</title>
        <authorList>
            <person name="Aydogan E.L."/>
            <person name="Busse H.J."/>
            <person name="Moser G."/>
            <person name="Muller C."/>
            <person name="Kampfer P."/>
            <person name="Glaeser S.P."/>
        </authorList>
    </citation>
    <scope>NUCLEOTIDE SEQUENCE [LARGE SCALE GENOMIC DNA]</scope>
    <source>
        <strain evidence="7 8">PP-F2FG21</strain>
    </source>
</reference>
<keyword evidence="4 6" id="KW-0413">Isomerase</keyword>
<dbReference type="InterPro" id="IPR046357">
    <property type="entry name" value="PPIase_dom_sf"/>
</dbReference>
<evidence type="ECO:0000256" key="1">
    <source>
        <dbReference type="ARBA" id="ARBA00000971"/>
    </source>
</evidence>
<sequence>MKQKIFTFLLIAAAGLSACKKLEEQPTIKVFDDQQIQSYVAANSIAGLTKDENSGIYYKVLSQTTSGADSIKYSDEVLIVYTVKTLDGKYVSSDTIANHFYSYLGQLSFKNATTGFGYPIGLQLAIHDLLRYKGSMRLLIPSNLAYGVNGFGTGSVTNTNTRIGGNQSLDYYVNVIKDQNAYDDQVIKNYIAAKNLTGFVKDPLGYYYKINTQPTGTIGEIKDFSNVTATYQGYLLNDVAFDINSVTSAATLVPFSLVDGVKDAMLKHVATGTNITLLIPSSLGYGLPSSGVPPASILKFDFNVTGVTQP</sequence>
<evidence type="ECO:0000259" key="5">
    <source>
        <dbReference type="PROSITE" id="PS50059"/>
    </source>
</evidence>
<evidence type="ECO:0000256" key="2">
    <source>
        <dbReference type="ARBA" id="ARBA00013194"/>
    </source>
</evidence>
<dbReference type="RefSeq" id="WP_134335242.1">
    <property type="nucleotide sequence ID" value="NZ_BMCZ01000007.1"/>
</dbReference>
<evidence type="ECO:0000313" key="7">
    <source>
        <dbReference type="EMBL" id="TEW69410.1"/>
    </source>
</evidence>
<evidence type="ECO:0000256" key="4">
    <source>
        <dbReference type="PROSITE-ProRule" id="PRU00277"/>
    </source>
</evidence>
<reference evidence="6 9" key="3">
    <citation type="submission" date="2020-08" db="EMBL/GenBank/DDBJ databases">
        <title>Genomic Encyclopedia of Type Strains, Phase IV (KMG-IV): sequencing the most valuable type-strain genomes for metagenomic binning, comparative biology and taxonomic classification.</title>
        <authorList>
            <person name="Goeker M."/>
        </authorList>
    </citation>
    <scope>NUCLEOTIDE SEQUENCE [LARGE SCALE GENOMIC DNA]</scope>
    <source>
        <strain evidence="6 9">DSM 100995</strain>
    </source>
</reference>
<evidence type="ECO:0000313" key="6">
    <source>
        <dbReference type="EMBL" id="MBB3967529.1"/>
    </source>
</evidence>
<dbReference type="InterPro" id="IPR001179">
    <property type="entry name" value="PPIase_FKBP_dom"/>
</dbReference>
<dbReference type="EMBL" id="JACIEG010000001">
    <property type="protein sequence ID" value="MBB3967529.1"/>
    <property type="molecule type" value="Genomic_DNA"/>
</dbReference>
<accession>A0A4Y8AK52</accession>
<gene>
    <name evidence="7" type="ORF">E2R65_04370</name>
    <name evidence="6" type="ORF">GGR35_000115</name>
</gene>
<dbReference type="OrthoDB" id="669809at2"/>
<dbReference type="EC" id="5.2.1.8" evidence="2 4"/>
<dbReference type="AlphaFoldDB" id="A0A4Y8AK52"/>
<keyword evidence="9" id="KW-1185">Reference proteome</keyword>
<dbReference type="SUPFAM" id="SSF54534">
    <property type="entry name" value="FKBP-like"/>
    <property type="match status" value="2"/>
</dbReference>
<dbReference type="Proteomes" id="UP000297248">
    <property type="component" value="Unassembled WGS sequence"/>
</dbReference>
<dbReference type="PROSITE" id="PS50059">
    <property type="entry name" value="FKBP_PPIASE"/>
    <property type="match status" value="1"/>
</dbReference>